<evidence type="ECO:0000313" key="3">
    <source>
        <dbReference type="EMBL" id="APZ33447.1"/>
    </source>
</evidence>
<sequence>MSVAFDHREAGTAEEHWARARPWRDAARFDLDGGRLVVLAAHPDDETLGAGGLIAAAAARGAEIVVVVATDGEAADADATGAARAHLARIRRSEVVDAVADLAPGAQLHLLGIPDGEVREHADLLHERLRAIVADGGDAPGAARRAPARNAAAAPATTLVAPWWGDGHRDHRVAGEVALRLAGADVRVLGYPVWMWHWADPDEVDPASWRVLPLDAAARAAKTRARDRHRSQTQPDSSGAPTLHDGMLAHFDRDLEVFIAPPDAASTPTDTFTRRYRSRPDPWGVRTRWYERRKRALLAAILPRERFTRALEIGCGVGEFTAELATRCDAVVAIDVAAEAVARTAERVATQPHVQVVRADARTDLPAVAPGHSELVVLSEVGYYWSAADLEIVLDAIEAAGADLIAACHWRHPVGDAPLSGDAVHAAIARRARTRLSRYLDEDVVIEVFALRETPSVARAEGLTP</sequence>
<dbReference type="EMBL" id="CP018762">
    <property type="protein sequence ID" value="APZ33447.1"/>
    <property type="molecule type" value="Genomic_DNA"/>
</dbReference>
<evidence type="ECO:0000256" key="1">
    <source>
        <dbReference type="ARBA" id="ARBA00022833"/>
    </source>
</evidence>
<dbReference type="InterPro" id="IPR029063">
    <property type="entry name" value="SAM-dependent_MTases_sf"/>
</dbReference>
<dbReference type="STRING" id="36805.BOH66_03515"/>
<organism evidence="3 4">
    <name type="scientific">Microbacterium aurum</name>
    <dbReference type="NCBI Taxonomy" id="36805"/>
    <lineage>
        <taxon>Bacteria</taxon>
        <taxon>Bacillati</taxon>
        <taxon>Actinomycetota</taxon>
        <taxon>Actinomycetes</taxon>
        <taxon>Micrococcales</taxon>
        <taxon>Microbacteriaceae</taxon>
        <taxon>Microbacterium</taxon>
    </lineage>
</organism>
<dbReference type="PANTHER" id="PTHR12993">
    <property type="entry name" value="N-ACETYLGLUCOSAMINYL-PHOSPHATIDYLINOSITOL DE-N-ACETYLASE-RELATED"/>
    <property type="match status" value="1"/>
</dbReference>
<reference evidence="3 4" key="1">
    <citation type="submission" date="2016-12" db="EMBL/GenBank/DDBJ databases">
        <title>Complete genome sequence of Microbacterium aurum KACC 15219.</title>
        <authorList>
            <person name="Jung Y."/>
            <person name="Shin J.-H."/>
            <person name="Lee Y.-J."/>
            <person name="Yi H."/>
            <person name="Bahn Y.-S."/>
            <person name="Kim J.F."/>
            <person name="Lee D.-W."/>
        </authorList>
    </citation>
    <scope>NUCLEOTIDE SEQUENCE [LARGE SCALE GENOMIC DNA]</scope>
    <source>
        <strain evidence="3 4">KACC 15219</strain>
    </source>
</reference>
<proteinExistence type="predicted"/>
<dbReference type="SUPFAM" id="SSF102588">
    <property type="entry name" value="LmbE-like"/>
    <property type="match status" value="1"/>
</dbReference>
<feature type="region of interest" description="Disordered" evidence="2">
    <location>
        <begin position="221"/>
        <end position="243"/>
    </location>
</feature>
<gene>
    <name evidence="3" type="ORF">BOH66_03515</name>
</gene>
<feature type="compositionally biased region" description="Basic residues" evidence="2">
    <location>
        <begin position="221"/>
        <end position="231"/>
    </location>
</feature>
<dbReference type="OrthoDB" id="116799at2"/>
<evidence type="ECO:0000313" key="4">
    <source>
        <dbReference type="Proteomes" id="UP000187185"/>
    </source>
</evidence>
<dbReference type="GO" id="GO:0016811">
    <property type="term" value="F:hydrolase activity, acting on carbon-nitrogen (but not peptide) bonds, in linear amides"/>
    <property type="evidence" value="ECO:0007669"/>
    <property type="project" value="TreeGrafter"/>
</dbReference>
<name>A0A1P8U5R7_9MICO</name>
<dbReference type="GO" id="GO:0016137">
    <property type="term" value="P:glycoside metabolic process"/>
    <property type="evidence" value="ECO:0007669"/>
    <property type="project" value="UniProtKB-ARBA"/>
</dbReference>
<dbReference type="Pfam" id="PF02585">
    <property type="entry name" value="PIG-L"/>
    <property type="match status" value="1"/>
</dbReference>
<dbReference type="Pfam" id="PF05401">
    <property type="entry name" value="NodS"/>
    <property type="match status" value="1"/>
</dbReference>
<protein>
    <recommendedName>
        <fullName evidence="5">SAM-dependent methyltransferase</fullName>
    </recommendedName>
</protein>
<dbReference type="AlphaFoldDB" id="A0A1P8U5R7"/>
<dbReference type="InterPro" id="IPR003737">
    <property type="entry name" value="GlcNAc_PI_deacetylase-related"/>
</dbReference>
<dbReference type="PANTHER" id="PTHR12993:SF29">
    <property type="entry name" value="BLR3841 PROTEIN"/>
    <property type="match status" value="1"/>
</dbReference>
<evidence type="ECO:0008006" key="5">
    <source>
        <dbReference type="Google" id="ProtNLM"/>
    </source>
</evidence>
<keyword evidence="1" id="KW-0862">Zinc</keyword>
<dbReference type="CDD" id="cd02440">
    <property type="entry name" value="AdoMet_MTases"/>
    <property type="match status" value="1"/>
</dbReference>
<dbReference type="Gene3D" id="3.40.50.150">
    <property type="entry name" value="Vaccinia Virus protein VP39"/>
    <property type="match status" value="1"/>
</dbReference>
<dbReference type="RefSeq" id="WP_076689342.1">
    <property type="nucleotide sequence ID" value="NZ_CP018762.1"/>
</dbReference>
<keyword evidence="4" id="KW-1185">Reference proteome</keyword>
<dbReference type="GO" id="GO:0008757">
    <property type="term" value="F:S-adenosylmethionine-dependent methyltransferase activity"/>
    <property type="evidence" value="ECO:0007669"/>
    <property type="project" value="InterPro"/>
</dbReference>
<dbReference type="SUPFAM" id="SSF53335">
    <property type="entry name" value="S-adenosyl-L-methionine-dependent methyltransferases"/>
    <property type="match status" value="1"/>
</dbReference>
<dbReference type="InterPro" id="IPR024078">
    <property type="entry name" value="LmbE-like_dom_sf"/>
</dbReference>
<dbReference type="Proteomes" id="UP000187185">
    <property type="component" value="Chromosome"/>
</dbReference>
<dbReference type="Gene3D" id="3.40.50.10320">
    <property type="entry name" value="LmbE-like"/>
    <property type="match status" value="1"/>
</dbReference>
<evidence type="ECO:0000256" key="2">
    <source>
        <dbReference type="SAM" id="MobiDB-lite"/>
    </source>
</evidence>
<accession>A0A1P8U5R7</accession>
<dbReference type="InterPro" id="IPR008715">
    <property type="entry name" value="SAM-MeTfrase_NodS-like"/>
</dbReference>
<dbReference type="KEGG" id="maur:BOH66_03515"/>
<dbReference type="GO" id="GO:0009312">
    <property type="term" value="P:oligosaccharide biosynthetic process"/>
    <property type="evidence" value="ECO:0007669"/>
    <property type="project" value="InterPro"/>
</dbReference>